<name>A0A1F6E6Q4_9BACT</name>
<accession>A0A1F6E6Q4</accession>
<sequence>MATAALVCLGLNEGLDAVANLPRPTFARGVFRSFTCNGVAALVPVGGVGGGLVGGVFGKVGYETTFGVDGMVTHTIDDTWKCQPNDFRPHCAIWVQEHPVEVLKTKKKKKKFARRPRH</sequence>
<protein>
    <submittedName>
        <fullName evidence="1">Uncharacterized protein</fullName>
    </submittedName>
</protein>
<dbReference type="Proteomes" id="UP000176914">
    <property type="component" value="Unassembled WGS sequence"/>
</dbReference>
<proteinExistence type="predicted"/>
<evidence type="ECO:0000313" key="2">
    <source>
        <dbReference type="Proteomes" id="UP000176914"/>
    </source>
</evidence>
<reference evidence="1 2" key="1">
    <citation type="journal article" date="2016" name="Nat. Commun.">
        <title>Thousands of microbial genomes shed light on interconnected biogeochemical processes in an aquifer system.</title>
        <authorList>
            <person name="Anantharaman K."/>
            <person name="Brown C.T."/>
            <person name="Hug L.A."/>
            <person name="Sharon I."/>
            <person name="Castelle C.J."/>
            <person name="Probst A.J."/>
            <person name="Thomas B.C."/>
            <person name="Singh A."/>
            <person name="Wilkins M.J."/>
            <person name="Karaoz U."/>
            <person name="Brodie E.L."/>
            <person name="Williams K.H."/>
            <person name="Hubbard S.S."/>
            <person name="Banfield J.F."/>
        </authorList>
    </citation>
    <scope>NUCLEOTIDE SEQUENCE [LARGE SCALE GENOMIC DNA]</scope>
</reference>
<organism evidence="1 2">
    <name type="scientific">Candidatus Kaiserbacteria bacterium RIFCSPHIGHO2_02_FULL_55_25</name>
    <dbReference type="NCBI Taxonomy" id="1798498"/>
    <lineage>
        <taxon>Bacteria</taxon>
        <taxon>Candidatus Kaiseribacteriota</taxon>
    </lineage>
</organism>
<evidence type="ECO:0000313" key="1">
    <source>
        <dbReference type="EMBL" id="OGG69267.1"/>
    </source>
</evidence>
<dbReference type="EMBL" id="MFLL01000015">
    <property type="protein sequence ID" value="OGG69267.1"/>
    <property type="molecule type" value="Genomic_DNA"/>
</dbReference>
<gene>
    <name evidence="1" type="ORF">A3C20_03175</name>
</gene>
<comment type="caution">
    <text evidence="1">The sequence shown here is derived from an EMBL/GenBank/DDBJ whole genome shotgun (WGS) entry which is preliminary data.</text>
</comment>
<dbReference type="AlphaFoldDB" id="A0A1F6E6Q4"/>